<protein>
    <submittedName>
        <fullName evidence="1">Uncharacterized protein</fullName>
    </submittedName>
</protein>
<keyword evidence="2" id="KW-1185">Reference proteome</keyword>
<dbReference type="InParanoid" id="A0A7J7BZ27"/>
<dbReference type="GO" id="GO:0048367">
    <property type="term" value="P:shoot system development"/>
    <property type="evidence" value="ECO:0007669"/>
    <property type="project" value="InterPro"/>
</dbReference>
<dbReference type="Proteomes" id="UP000593562">
    <property type="component" value="Unassembled WGS sequence"/>
</dbReference>
<name>A0A7J7BZ27_TRIWF</name>
<dbReference type="GO" id="GO:0048364">
    <property type="term" value="P:root development"/>
    <property type="evidence" value="ECO:0007669"/>
    <property type="project" value="InterPro"/>
</dbReference>
<dbReference type="EMBL" id="JAAARO010000022">
    <property type="protein sequence ID" value="KAF5727124.1"/>
    <property type="molecule type" value="Genomic_DNA"/>
</dbReference>
<dbReference type="InterPro" id="IPR004320">
    <property type="entry name" value="BPS1_pln"/>
</dbReference>
<dbReference type="AlphaFoldDB" id="A0A7J7BZ27"/>
<proteinExistence type="predicted"/>
<accession>A0A7J7BZ27</accession>
<evidence type="ECO:0000313" key="1">
    <source>
        <dbReference type="EMBL" id="KAF5727124.1"/>
    </source>
</evidence>
<sequence length="70" mass="7775">MPCCRKESALALQSALRRRHDREIGITSQVKDNLASRKVVKNAIHKVRELEGAKGITAFVDGQTLQTMKA</sequence>
<gene>
    <name evidence="1" type="ORF">HS088_TW22G00811</name>
</gene>
<dbReference type="Pfam" id="PF03087">
    <property type="entry name" value="BPS1"/>
    <property type="match status" value="1"/>
</dbReference>
<comment type="caution">
    <text evidence="1">The sequence shown here is derived from an EMBL/GenBank/DDBJ whole genome shotgun (WGS) entry which is preliminary data.</text>
</comment>
<evidence type="ECO:0000313" key="2">
    <source>
        <dbReference type="Proteomes" id="UP000593562"/>
    </source>
</evidence>
<organism evidence="1 2">
    <name type="scientific">Tripterygium wilfordii</name>
    <name type="common">Thunder God vine</name>
    <dbReference type="NCBI Taxonomy" id="458696"/>
    <lineage>
        <taxon>Eukaryota</taxon>
        <taxon>Viridiplantae</taxon>
        <taxon>Streptophyta</taxon>
        <taxon>Embryophyta</taxon>
        <taxon>Tracheophyta</taxon>
        <taxon>Spermatophyta</taxon>
        <taxon>Magnoliopsida</taxon>
        <taxon>eudicotyledons</taxon>
        <taxon>Gunneridae</taxon>
        <taxon>Pentapetalae</taxon>
        <taxon>rosids</taxon>
        <taxon>fabids</taxon>
        <taxon>Celastrales</taxon>
        <taxon>Celastraceae</taxon>
        <taxon>Tripterygium</taxon>
    </lineage>
</organism>
<reference evidence="1 2" key="1">
    <citation type="journal article" date="2020" name="Nat. Commun.">
        <title>Genome of Tripterygium wilfordii and identification of cytochrome P450 involved in triptolide biosynthesis.</title>
        <authorList>
            <person name="Tu L."/>
            <person name="Su P."/>
            <person name="Zhang Z."/>
            <person name="Gao L."/>
            <person name="Wang J."/>
            <person name="Hu T."/>
            <person name="Zhou J."/>
            <person name="Zhang Y."/>
            <person name="Zhao Y."/>
            <person name="Liu Y."/>
            <person name="Song Y."/>
            <person name="Tong Y."/>
            <person name="Lu Y."/>
            <person name="Yang J."/>
            <person name="Xu C."/>
            <person name="Jia M."/>
            <person name="Peters R.J."/>
            <person name="Huang L."/>
            <person name="Gao W."/>
        </authorList>
    </citation>
    <scope>NUCLEOTIDE SEQUENCE [LARGE SCALE GENOMIC DNA]</scope>
    <source>
        <strain evidence="2">cv. XIE 37</strain>
        <tissue evidence="1">Leaf</tissue>
    </source>
</reference>